<evidence type="ECO:0000256" key="2">
    <source>
        <dbReference type="ARBA" id="ARBA00012750"/>
    </source>
</evidence>
<keyword evidence="11" id="KW-1185">Reference proteome</keyword>
<evidence type="ECO:0000256" key="1">
    <source>
        <dbReference type="ARBA" id="ARBA00008569"/>
    </source>
</evidence>
<dbReference type="Pfam" id="PF02676">
    <property type="entry name" value="TYW3"/>
    <property type="match status" value="1"/>
</dbReference>
<evidence type="ECO:0000256" key="8">
    <source>
        <dbReference type="ARBA" id="ARBA00049202"/>
    </source>
</evidence>
<organism evidence="10 11">
    <name type="scientific">Astathelohania contejeani</name>
    <dbReference type="NCBI Taxonomy" id="164912"/>
    <lineage>
        <taxon>Eukaryota</taxon>
        <taxon>Fungi</taxon>
        <taxon>Fungi incertae sedis</taxon>
        <taxon>Microsporidia</taxon>
        <taxon>Astathelohaniidae</taxon>
        <taxon>Astathelohania</taxon>
    </lineage>
</organism>
<evidence type="ECO:0000256" key="3">
    <source>
        <dbReference type="ARBA" id="ARBA00022603"/>
    </source>
</evidence>
<feature type="domain" description="tRNA wybutosine-synthesizing protein" evidence="9">
    <location>
        <begin position="12"/>
        <end position="188"/>
    </location>
</feature>
<comment type="caution">
    <text evidence="10">The sequence shown here is derived from an EMBL/GenBank/DDBJ whole genome shotgun (WGS) entry which is preliminary data.</text>
</comment>
<dbReference type="EC" id="2.1.1.282" evidence="2"/>
<proteinExistence type="inferred from homology"/>
<keyword evidence="4" id="KW-0808">Transferase</keyword>
<keyword evidence="3" id="KW-0489">Methyltransferase</keyword>
<evidence type="ECO:0000256" key="4">
    <source>
        <dbReference type="ARBA" id="ARBA00022679"/>
    </source>
</evidence>
<dbReference type="Proteomes" id="UP001516464">
    <property type="component" value="Unassembled WGS sequence"/>
</dbReference>
<dbReference type="InterPro" id="IPR003827">
    <property type="entry name" value="tRNA_yW-synthesising"/>
</dbReference>
<protein>
    <recommendedName>
        <fullName evidence="2">tRNA(Phe) 7-[(3-amino-3-carboxypropyl)-4-demethylwyosine(37)-N(4)]-methyltransferase</fullName>
        <ecNumber evidence="2">2.1.1.282</ecNumber>
    </recommendedName>
    <alternativeName>
        <fullName evidence="7">tRNA(Phe) 7-((3-amino-3-carboxypropyl)-4-demethylwyosine(37)-N(4))-methyltransferase</fullName>
    </alternativeName>
</protein>
<keyword evidence="6" id="KW-0819">tRNA processing</keyword>
<dbReference type="SUPFAM" id="SSF111278">
    <property type="entry name" value="SSo0622-like"/>
    <property type="match status" value="1"/>
</dbReference>
<evidence type="ECO:0000256" key="5">
    <source>
        <dbReference type="ARBA" id="ARBA00022691"/>
    </source>
</evidence>
<evidence type="ECO:0000256" key="7">
    <source>
        <dbReference type="ARBA" id="ARBA00030554"/>
    </source>
</evidence>
<evidence type="ECO:0000256" key="6">
    <source>
        <dbReference type="ARBA" id="ARBA00022694"/>
    </source>
</evidence>
<sequence>MDPGFLIRKKYMHTDRSNKQSIDKNIQTLVDKLNKLETVRTTSSCSGRICLYSEYKTKILWYSHDPAEAKEVIETIKQEINTYYLSDNSSYLYLRFEPFIMHMEVASLEIGKTMLRKAIGCGFRNSGLSIAKKIHVCIRNTISLDVPIVDECKGELLVDWEYIEVLVDIANTKFKRNEELIKRLETEIFKEEKHNS</sequence>
<evidence type="ECO:0000313" key="10">
    <source>
        <dbReference type="EMBL" id="KAF7682544.1"/>
    </source>
</evidence>
<accession>A0ABQ7HWK7</accession>
<name>A0ABQ7HWK7_9MICR</name>
<evidence type="ECO:0000259" key="9">
    <source>
        <dbReference type="Pfam" id="PF02676"/>
    </source>
</evidence>
<keyword evidence="5" id="KW-0949">S-adenosyl-L-methionine</keyword>
<comment type="catalytic activity">
    <reaction evidence="8">
        <text>4-demethyl-7-[(3S)-3-amino-3-carboxypropyl]wyosine(37) in tRNA(Phe) + S-adenosyl-L-methionine = 7-[(3S)-3-amino-3-carboxypropyl]wyosine(37) in tRNA(Phe) + S-adenosyl-L-homocysteine + H(+)</text>
        <dbReference type="Rhea" id="RHEA:36635"/>
        <dbReference type="Rhea" id="RHEA-COMP:10378"/>
        <dbReference type="Rhea" id="RHEA-COMP:10379"/>
        <dbReference type="ChEBI" id="CHEBI:15378"/>
        <dbReference type="ChEBI" id="CHEBI:57856"/>
        <dbReference type="ChEBI" id="CHEBI:59789"/>
        <dbReference type="ChEBI" id="CHEBI:73543"/>
        <dbReference type="ChEBI" id="CHEBI:73550"/>
        <dbReference type="EC" id="2.1.1.282"/>
    </reaction>
</comment>
<dbReference type="PANTHER" id="PTHR48418:SF1">
    <property type="entry name" value="TRNA WYBUTOSINE-SYNTHESIZING PROTEIN 3"/>
    <property type="match status" value="1"/>
</dbReference>
<reference evidence="10 11" key="1">
    <citation type="submission" date="2019-01" db="EMBL/GenBank/DDBJ databases">
        <title>Genomes sequencing and comparative genomics of infectious freshwater microsporidia, Cucumispora dikerogammari and Thelohania contejeani.</title>
        <authorList>
            <person name="Cormier A."/>
            <person name="Giraud I."/>
            <person name="Wattier R."/>
            <person name="Teixeira M."/>
            <person name="Grandjean F."/>
            <person name="Rigaud T."/>
            <person name="Cordaux R."/>
        </authorList>
    </citation>
    <scope>NUCLEOTIDE SEQUENCE [LARGE SCALE GENOMIC DNA]</scope>
    <source>
        <strain evidence="10">T1</strain>
        <tissue evidence="10">Spores</tissue>
    </source>
</reference>
<dbReference type="EMBL" id="SBIQ01000228">
    <property type="protein sequence ID" value="KAF7682544.1"/>
    <property type="molecule type" value="Genomic_DNA"/>
</dbReference>
<evidence type="ECO:0000313" key="11">
    <source>
        <dbReference type="Proteomes" id="UP001516464"/>
    </source>
</evidence>
<dbReference type="PANTHER" id="PTHR48418">
    <property type="entry name" value="TRNA WYBUTOSINE-SYNTHESIZING PROTEIN 3"/>
    <property type="match status" value="1"/>
</dbReference>
<dbReference type="InterPro" id="IPR036602">
    <property type="entry name" value="tRNA_yW-synthesising-like_sf"/>
</dbReference>
<gene>
    <name evidence="10" type="primary">Tyw3</name>
    <name evidence="10" type="ORF">TCON_2234</name>
</gene>
<dbReference type="Gene3D" id="3.30.1960.10">
    <property type="entry name" value="tRNA wybutosine-synthesizing-like"/>
    <property type="match status" value="1"/>
</dbReference>
<comment type="similarity">
    <text evidence="1">Belongs to the TYW3 family.</text>
</comment>